<name>A0ABU6W6F0_9FABA</name>
<dbReference type="EMBL" id="JASCZI010181277">
    <property type="protein sequence ID" value="MED6180760.1"/>
    <property type="molecule type" value="Genomic_DNA"/>
</dbReference>
<keyword evidence="3" id="KW-1185">Reference proteome</keyword>
<comment type="caution">
    <text evidence="2">The sequence shown here is derived from an EMBL/GenBank/DDBJ whole genome shotgun (WGS) entry which is preliminary data.</text>
</comment>
<dbReference type="InterPro" id="IPR001810">
    <property type="entry name" value="F-box_dom"/>
</dbReference>
<dbReference type="Proteomes" id="UP001341840">
    <property type="component" value="Unassembled WGS sequence"/>
</dbReference>
<sequence length="200" mass="23225">MFSRRCSGHESFRPPLPHLPEELLWKVFLKSDPKTVGRCRALNKSWDQQLNSHDFIKQHWDEKKLKRCSIIIGVGQNQTDNNSEWFFRAELDEPSQLQLNIPSTATVRGYWYGIHLPVKGDVSYNPSKYLDGDFFVFAFGFPKDSMDYRIVHAYKSNIEDPTICFKIYHPIKFSWSESCGFKLSVSKIGPNHVVEDGIVH</sequence>
<evidence type="ECO:0000313" key="3">
    <source>
        <dbReference type="Proteomes" id="UP001341840"/>
    </source>
</evidence>
<dbReference type="Gene3D" id="1.20.1280.50">
    <property type="match status" value="1"/>
</dbReference>
<accession>A0ABU6W6F0</accession>
<evidence type="ECO:0000259" key="1">
    <source>
        <dbReference type="Pfam" id="PF00646"/>
    </source>
</evidence>
<dbReference type="SUPFAM" id="SSF81383">
    <property type="entry name" value="F-box domain"/>
    <property type="match status" value="1"/>
</dbReference>
<gene>
    <name evidence="2" type="ORF">PIB30_013388</name>
</gene>
<evidence type="ECO:0000313" key="2">
    <source>
        <dbReference type="EMBL" id="MED6180760.1"/>
    </source>
</evidence>
<dbReference type="CDD" id="cd09917">
    <property type="entry name" value="F-box_SF"/>
    <property type="match status" value="1"/>
</dbReference>
<dbReference type="Pfam" id="PF00646">
    <property type="entry name" value="F-box"/>
    <property type="match status" value="1"/>
</dbReference>
<protein>
    <recommendedName>
        <fullName evidence="1">F-box domain-containing protein</fullName>
    </recommendedName>
</protein>
<proteinExistence type="predicted"/>
<dbReference type="InterPro" id="IPR036047">
    <property type="entry name" value="F-box-like_dom_sf"/>
</dbReference>
<reference evidence="2 3" key="1">
    <citation type="journal article" date="2023" name="Plants (Basel)">
        <title>Bridging the Gap: Combining Genomics and Transcriptomics Approaches to Understand Stylosanthes scabra, an Orphan Legume from the Brazilian Caatinga.</title>
        <authorList>
            <person name="Ferreira-Neto J.R.C."/>
            <person name="da Silva M.D."/>
            <person name="Binneck E."/>
            <person name="de Melo N.F."/>
            <person name="da Silva R.H."/>
            <person name="de Melo A.L.T.M."/>
            <person name="Pandolfi V."/>
            <person name="Bustamante F.O."/>
            <person name="Brasileiro-Vidal A.C."/>
            <person name="Benko-Iseppon A.M."/>
        </authorList>
    </citation>
    <scope>NUCLEOTIDE SEQUENCE [LARGE SCALE GENOMIC DNA]</scope>
    <source>
        <tissue evidence="2">Leaves</tissue>
    </source>
</reference>
<feature type="domain" description="F-box" evidence="1">
    <location>
        <begin position="16"/>
        <end position="55"/>
    </location>
</feature>
<organism evidence="2 3">
    <name type="scientific">Stylosanthes scabra</name>
    <dbReference type="NCBI Taxonomy" id="79078"/>
    <lineage>
        <taxon>Eukaryota</taxon>
        <taxon>Viridiplantae</taxon>
        <taxon>Streptophyta</taxon>
        <taxon>Embryophyta</taxon>
        <taxon>Tracheophyta</taxon>
        <taxon>Spermatophyta</taxon>
        <taxon>Magnoliopsida</taxon>
        <taxon>eudicotyledons</taxon>
        <taxon>Gunneridae</taxon>
        <taxon>Pentapetalae</taxon>
        <taxon>rosids</taxon>
        <taxon>fabids</taxon>
        <taxon>Fabales</taxon>
        <taxon>Fabaceae</taxon>
        <taxon>Papilionoideae</taxon>
        <taxon>50 kb inversion clade</taxon>
        <taxon>dalbergioids sensu lato</taxon>
        <taxon>Dalbergieae</taxon>
        <taxon>Pterocarpus clade</taxon>
        <taxon>Stylosanthes</taxon>
    </lineage>
</organism>